<organism evidence="1 2">
    <name type="scientific">Panagrolaimus superbus</name>
    <dbReference type="NCBI Taxonomy" id="310955"/>
    <lineage>
        <taxon>Eukaryota</taxon>
        <taxon>Metazoa</taxon>
        <taxon>Ecdysozoa</taxon>
        <taxon>Nematoda</taxon>
        <taxon>Chromadorea</taxon>
        <taxon>Rhabditida</taxon>
        <taxon>Tylenchina</taxon>
        <taxon>Panagrolaimomorpha</taxon>
        <taxon>Panagrolaimoidea</taxon>
        <taxon>Panagrolaimidae</taxon>
        <taxon>Panagrolaimus</taxon>
    </lineage>
</organism>
<evidence type="ECO:0000313" key="2">
    <source>
        <dbReference type="WBParaSite" id="PSU_v2.g8289.t1"/>
    </source>
</evidence>
<keyword evidence="1" id="KW-1185">Reference proteome</keyword>
<evidence type="ECO:0000313" key="1">
    <source>
        <dbReference type="Proteomes" id="UP000887577"/>
    </source>
</evidence>
<reference evidence="2" key="1">
    <citation type="submission" date="2022-11" db="UniProtKB">
        <authorList>
            <consortium name="WormBaseParasite"/>
        </authorList>
    </citation>
    <scope>IDENTIFICATION</scope>
</reference>
<name>A0A914Z8Q1_9BILA</name>
<protein>
    <submittedName>
        <fullName evidence="2">Uncharacterized protein</fullName>
    </submittedName>
</protein>
<dbReference type="Proteomes" id="UP000887577">
    <property type="component" value="Unplaced"/>
</dbReference>
<proteinExistence type="predicted"/>
<accession>A0A914Z8Q1</accession>
<dbReference type="WBParaSite" id="PSU_v2.g8289.t1">
    <property type="protein sequence ID" value="PSU_v2.g8289.t1"/>
    <property type="gene ID" value="PSU_v2.g8289"/>
</dbReference>
<dbReference type="AlphaFoldDB" id="A0A914Z8Q1"/>
<sequence length="215" mass="24498">MAKRNNKIKKNSKKGKVVVQMHDKNCKLCDNYSCLTEKVISEALEKRMEKEMVKDPSFKIQTSAIKLNNLNVSTTNSRRASLRSKKVLQSIDEEKKEEKAKEKEIKKEPLLEIPPPSIITLPCKLPSYPESGLGFFLTIKPKGVKSKLEFIKPKLPMIISSNNNNVDIKYEPTSLPLPVMNQSSHFVNVPFSTRESSSINKYSYLLKNIKHEGFT</sequence>